<evidence type="ECO:0000259" key="1">
    <source>
        <dbReference type="PROSITE" id="PS51704"/>
    </source>
</evidence>
<dbReference type="PANTHER" id="PTHR46211:SF8">
    <property type="entry name" value="PHOSPHODIESTERASE"/>
    <property type="match status" value="1"/>
</dbReference>
<keyword evidence="3" id="KW-1185">Reference proteome</keyword>
<evidence type="ECO:0000313" key="3">
    <source>
        <dbReference type="Proteomes" id="UP001432099"/>
    </source>
</evidence>
<proteinExistence type="predicted"/>
<protein>
    <recommendedName>
        <fullName evidence="1">GP-PDE domain-containing protein</fullName>
    </recommendedName>
</protein>
<name>A0ABM8IM31_9FIRM</name>
<organism evidence="2 3">
    <name type="scientific">Turicibacter faecis</name>
    <dbReference type="NCBI Taxonomy" id="2963365"/>
    <lineage>
        <taxon>Bacteria</taxon>
        <taxon>Bacillati</taxon>
        <taxon>Bacillota</taxon>
        <taxon>Erysipelotrichia</taxon>
        <taxon>Erysipelotrichales</taxon>
        <taxon>Turicibacteraceae</taxon>
        <taxon>Turicibacter</taxon>
    </lineage>
</organism>
<reference evidence="2" key="1">
    <citation type="journal article" date="2024" name="Int. J. Syst. Evol. Microbiol.">
        <title>Turicibacter faecis sp. nov., isolated from faeces of heart failure mouse model.</title>
        <authorList>
            <person name="Imamura Y."/>
            <person name="Motooka D."/>
            <person name="Nakajima Y."/>
            <person name="Ito S."/>
            <person name="Kitakaze M."/>
            <person name="Iida T."/>
            <person name="Nakamura S."/>
        </authorList>
    </citation>
    <scope>NUCLEOTIDE SEQUENCE</scope>
    <source>
        <strain evidence="2">TC023</strain>
    </source>
</reference>
<dbReference type="Gene3D" id="3.20.20.190">
    <property type="entry name" value="Phosphatidylinositol (PI) phosphodiesterase"/>
    <property type="match status" value="1"/>
</dbReference>
<dbReference type="Proteomes" id="UP001432099">
    <property type="component" value="Chromosome"/>
</dbReference>
<dbReference type="InterPro" id="IPR030395">
    <property type="entry name" value="GP_PDE_dom"/>
</dbReference>
<gene>
    <name evidence="2" type="ORF">T23_08600</name>
</gene>
<evidence type="ECO:0000313" key="2">
    <source>
        <dbReference type="EMBL" id="BEH90758.1"/>
    </source>
</evidence>
<sequence length="279" mass="31580">MIGIFFLIGSGLISPNFLSIGRRNFSDDIQIIAHRGSATYVPENTLAALDYSIQHGADMAEIDVQMTKDKEVILMHDSNLKRTSGYDQKVTETTYQKIRQLEVGGRFDAAFFGEPIPTLEEALKKAKGKLTLMIEIKVSDDTSEITKKVIELIEAHNMEDECLIGSMDYRVLQVAKMINPDIQTVYITALAYGDYQNLKDVDYYSIEASFISYALISQVHHSGKQIYAWTVNKEATMQTMIAMQVDGIVTDNPTLLKKQMAHLNDHYIMFINQLFFRPS</sequence>
<dbReference type="InterPro" id="IPR017946">
    <property type="entry name" value="PLC-like_Pdiesterase_TIM-brl"/>
</dbReference>
<dbReference type="SUPFAM" id="SSF51695">
    <property type="entry name" value="PLC-like phosphodiesterases"/>
    <property type="match status" value="1"/>
</dbReference>
<dbReference type="PANTHER" id="PTHR46211">
    <property type="entry name" value="GLYCEROPHOSPHORYL DIESTER PHOSPHODIESTERASE"/>
    <property type="match status" value="1"/>
</dbReference>
<dbReference type="Pfam" id="PF03009">
    <property type="entry name" value="GDPD"/>
    <property type="match status" value="1"/>
</dbReference>
<feature type="domain" description="GP-PDE" evidence="1">
    <location>
        <begin position="29"/>
        <end position="260"/>
    </location>
</feature>
<dbReference type="EMBL" id="AP028127">
    <property type="protein sequence ID" value="BEH90758.1"/>
    <property type="molecule type" value="Genomic_DNA"/>
</dbReference>
<dbReference type="PROSITE" id="PS51704">
    <property type="entry name" value="GP_PDE"/>
    <property type="match status" value="1"/>
</dbReference>
<accession>A0ABM8IM31</accession>